<dbReference type="InterPro" id="IPR036398">
    <property type="entry name" value="CA_dom_sf"/>
</dbReference>
<feature type="region of interest" description="Disordered" evidence="7">
    <location>
        <begin position="1"/>
        <end position="20"/>
    </location>
</feature>
<dbReference type="GO" id="GO:0004089">
    <property type="term" value="F:carbonate dehydratase activity"/>
    <property type="evidence" value="ECO:0007669"/>
    <property type="project" value="UniProtKB-EC"/>
</dbReference>
<organism evidence="9 10">
    <name type="scientific">Marinactinospora thermotolerans DSM 45154</name>
    <dbReference type="NCBI Taxonomy" id="1122192"/>
    <lineage>
        <taxon>Bacteria</taxon>
        <taxon>Bacillati</taxon>
        <taxon>Actinomycetota</taxon>
        <taxon>Actinomycetes</taxon>
        <taxon>Streptosporangiales</taxon>
        <taxon>Nocardiopsidaceae</taxon>
        <taxon>Marinactinospora</taxon>
    </lineage>
</organism>
<dbReference type="InterPro" id="IPR023561">
    <property type="entry name" value="Carbonic_anhydrase_a-class"/>
</dbReference>
<evidence type="ECO:0000259" key="8">
    <source>
        <dbReference type="PROSITE" id="PS51144"/>
    </source>
</evidence>
<dbReference type="PROSITE" id="PS51144">
    <property type="entry name" value="ALPHA_CA_2"/>
    <property type="match status" value="1"/>
</dbReference>
<evidence type="ECO:0000256" key="2">
    <source>
        <dbReference type="ARBA" id="ARBA00012925"/>
    </source>
</evidence>
<dbReference type="Gene3D" id="3.10.200.10">
    <property type="entry name" value="Alpha carbonic anhydrase"/>
    <property type="match status" value="1"/>
</dbReference>
<dbReference type="PANTHER" id="PTHR18952:SF265">
    <property type="entry name" value="CARBONIC ANHYDRASE"/>
    <property type="match status" value="1"/>
</dbReference>
<dbReference type="EC" id="4.2.1.1" evidence="2"/>
<keyword evidence="10" id="KW-1185">Reference proteome</keyword>
<evidence type="ECO:0000256" key="7">
    <source>
        <dbReference type="SAM" id="MobiDB-lite"/>
    </source>
</evidence>
<evidence type="ECO:0000256" key="6">
    <source>
        <dbReference type="ARBA" id="ARBA00048348"/>
    </source>
</evidence>
<evidence type="ECO:0000313" key="9">
    <source>
        <dbReference type="EMBL" id="SJZ46009.1"/>
    </source>
</evidence>
<dbReference type="OrthoDB" id="5327615at2"/>
<dbReference type="InterPro" id="IPR041891">
    <property type="entry name" value="Alpha_CA_prokaryot-like"/>
</dbReference>
<dbReference type="RefSeq" id="WP_078759924.1">
    <property type="nucleotide sequence ID" value="NZ_FUWS01000001.1"/>
</dbReference>
<feature type="compositionally biased region" description="Polar residues" evidence="7">
    <location>
        <begin position="1"/>
        <end position="10"/>
    </location>
</feature>
<sequence>MSQETVSEQDGSIEAGRPRRWGFEQSPVNIRTDLLTHRRLPRLEFAYGNSAKIELEYVRHPADEPPGLGVHRPEENVAGHIRSHDHHLRVGDADYVLSEVHWHTPSEHLIDGRTFWAEHHLKHHRVDDPGDALVVAVFWEAGEDHPDLQRLVREFPRCRDNAEIITVDSVDLTRLVPTERASYRYRGSLTTAPYSEGVSWIVMASPLTARAATLAELETDFPGGTARSAHPLYRRTIETDVPRVR</sequence>
<dbReference type="InterPro" id="IPR001148">
    <property type="entry name" value="CA_dom"/>
</dbReference>
<dbReference type="Proteomes" id="UP000190637">
    <property type="component" value="Unassembled WGS sequence"/>
</dbReference>
<keyword evidence="4" id="KW-0862">Zinc</keyword>
<evidence type="ECO:0000256" key="5">
    <source>
        <dbReference type="ARBA" id="ARBA00023239"/>
    </source>
</evidence>
<gene>
    <name evidence="9" type="ORF">SAMN02745673_00543</name>
</gene>
<proteinExistence type="inferred from homology"/>
<name>A0A1T4KUA6_9ACTN</name>
<dbReference type="STRING" id="1122192.SAMN02745673_00543"/>
<dbReference type="AlphaFoldDB" id="A0A1T4KUA6"/>
<evidence type="ECO:0000256" key="4">
    <source>
        <dbReference type="ARBA" id="ARBA00022833"/>
    </source>
</evidence>
<protein>
    <recommendedName>
        <fullName evidence="2">carbonic anhydrase</fullName>
        <ecNumber evidence="2">4.2.1.1</ecNumber>
    </recommendedName>
</protein>
<comment type="similarity">
    <text evidence="1">Belongs to the alpha-carbonic anhydrase family.</text>
</comment>
<comment type="catalytic activity">
    <reaction evidence="6">
        <text>hydrogencarbonate + H(+) = CO2 + H2O</text>
        <dbReference type="Rhea" id="RHEA:10748"/>
        <dbReference type="ChEBI" id="CHEBI:15377"/>
        <dbReference type="ChEBI" id="CHEBI:15378"/>
        <dbReference type="ChEBI" id="CHEBI:16526"/>
        <dbReference type="ChEBI" id="CHEBI:17544"/>
        <dbReference type="EC" id="4.2.1.1"/>
    </reaction>
</comment>
<accession>A0A1T4KUA6</accession>
<dbReference type="GO" id="GO:0008270">
    <property type="term" value="F:zinc ion binding"/>
    <property type="evidence" value="ECO:0007669"/>
    <property type="project" value="InterPro"/>
</dbReference>
<dbReference type="Pfam" id="PF00194">
    <property type="entry name" value="Carb_anhydrase"/>
    <property type="match status" value="1"/>
</dbReference>
<reference evidence="9 10" key="1">
    <citation type="submission" date="2017-02" db="EMBL/GenBank/DDBJ databases">
        <authorList>
            <person name="Peterson S.W."/>
        </authorList>
    </citation>
    <scope>NUCLEOTIDE SEQUENCE [LARGE SCALE GENOMIC DNA]</scope>
    <source>
        <strain evidence="9 10">DSM 45154</strain>
    </source>
</reference>
<evidence type="ECO:0000256" key="1">
    <source>
        <dbReference type="ARBA" id="ARBA00010718"/>
    </source>
</evidence>
<keyword evidence="3" id="KW-0479">Metal-binding</keyword>
<dbReference type="CDD" id="cd03124">
    <property type="entry name" value="alpha_CA_prokaryotic_like"/>
    <property type="match status" value="1"/>
</dbReference>
<dbReference type="SMART" id="SM01057">
    <property type="entry name" value="Carb_anhydrase"/>
    <property type="match status" value="1"/>
</dbReference>
<evidence type="ECO:0000313" key="10">
    <source>
        <dbReference type="Proteomes" id="UP000190637"/>
    </source>
</evidence>
<dbReference type="PANTHER" id="PTHR18952">
    <property type="entry name" value="CARBONIC ANHYDRASE"/>
    <property type="match status" value="1"/>
</dbReference>
<dbReference type="EMBL" id="FUWS01000001">
    <property type="protein sequence ID" value="SJZ46009.1"/>
    <property type="molecule type" value="Genomic_DNA"/>
</dbReference>
<keyword evidence="5" id="KW-0456">Lyase</keyword>
<dbReference type="SUPFAM" id="SSF51069">
    <property type="entry name" value="Carbonic anhydrase"/>
    <property type="match status" value="1"/>
</dbReference>
<feature type="domain" description="Alpha-carbonic anhydrase" evidence="8">
    <location>
        <begin position="1"/>
        <end position="241"/>
    </location>
</feature>
<evidence type="ECO:0000256" key="3">
    <source>
        <dbReference type="ARBA" id="ARBA00022723"/>
    </source>
</evidence>